<sequence>MVLLPELAIDRRPRFGAACAKYGKHREICVPPGALDVVDTYLLMERPEVVAASVACLTNHCFSRGSMG</sequence>
<organism evidence="1 2">
    <name type="scientific">Mycobacterium decipiens</name>
    <dbReference type="NCBI Taxonomy" id="1430326"/>
    <lineage>
        <taxon>Bacteria</taxon>
        <taxon>Bacillati</taxon>
        <taxon>Actinomycetota</taxon>
        <taxon>Actinomycetes</taxon>
        <taxon>Mycobacteriales</taxon>
        <taxon>Mycobacteriaceae</taxon>
        <taxon>Mycobacterium</taxon>
    </lineage>
</organism>
<comment type="caution">
    <text evidence="1">The sequence shown here is derived from an EMBL/GenBank/DDBJ whole genome shotgun (WGS) entry which is preliminary data.</text>
</comment>
<reference evidence="1 2" key="1">
    <citation type="submission" date="2017-04" db="EMBL/GenBank/DDBJ databases">
        <title>The new phylogeny of genus Mycobacterium.</title>
        <authorList>
            <person name="Tortoli E."/>
            <person name="Trovato A."/>
            <person name="Cirillo D.M."/>
        </authorList>
    </citation>
    <scope>NUCLEOTIDE SEQUENCE [LARGE SCALE GENOMIC DNA]</scope>
    <source>
        <strain evidence="1 2">TBL 1200985</strain>
    </source>
</reference>
<proteinExistence type="predicted"/>
<dbReference type="EMBL" id="NCXP01000015">
    <property type="protein sequence ID" value="OSC40313.1"/>
    <property type="molecule type" value="Genomic_DNA"/>
</dbReference>
<name>A0A1X2LU20_9MYCO</name>
<keyword evidence="2" id="KW-1185">Reference proteome</keyword>
<dbReference type="RefSeq" id="WP_085325510.1">
    <property type="nucleotide sequence ID" value="NZ_NCXP01000015.1"/>
</dbReference>
<evidence type="ECO:0000313" key="1">
    <source>
        <dbReference type="EMBL" id="OSC40313.1"/>
    </source>
</evidence>
<accession>A0A1X2LU20</accession>
<protein>
    <submittedName>
        <fullName evidence="1">Uncharacterized protein</fullName>
    </submittedName>
</protein>
<dbReference type="Proteomes" id="UP000193247">
    <property type="component" value="Unassembled WGS sequence"/>
</dbReference>
<dbReference type="AlphaFoldDB" id="A0A1X2LU20"/>
<dbReference type="OrthoDB" id="4020134at2"/>
<gene>
    <name evidence="1" type="ORF">B8W66_13480</name>
</gene>
<evidence type="ECO:0000313" key="2">
    <source>
        <dbReference type="Proteomes" id="UP000193247"/>
    </source>
</evidence>